<accession>A0ABW6RSC9</accession>
<proteinExistence type="predicted"/>
<dbReference type="EMBL" id="JBIAQY010000001">
    <property type="protein sequence ID" value="MFF3566912.1"/>
    <property type="molecule type" value="Genomic_DNA"/>
</dbReference>
<comment type="caution">
    <text evidence="1">The sequence shown here is derived from an EMBL/GenBank/DDBJ whole genome shotgun (WGS) entry which is preliminary data.</text>
</comment>
<name>A0ABW6RSC9_9NOCA</name>
<gene>
    <name evidence="1" type="ORF">ACFYXQ_03925</name>
</gene>
<keyword evidence="2" id="KW-1185">Reference proteome</keyword>
<evidence type="ECO:0000313" key="2">
    <source>
        <dbReference type="Proteomes" id="UP001601992"/>
    </source>
</evidence>
<sequence length="471" mass="51236">MADIPYGISGGAIGARLKRHRDFLAWNDAVAAGVPARLKPDGIGSTEPEFDPHEIIRNYSGFGSERVHRYAREVAVSRALTRRAATADAWMQTKDEVLGISPGEARTSAIKARDCVRGTEYDDCLFDCFSNRGGEAGLLGYTREWVRLMDAGRARWSGQSRDRAAARRFLGAYLEQTRTKYLAALAAWRGERRVERLGDLLDCVRFGGAGRIDAGDVARATDLPICGVPVGRVLSAIGAVIVFRPGFGSSSIVLDLPGPVIILLGSQSRSTLCRDLFHETGHALQTFVLGERKNPSVADYFPDSVIAESWSHLLEVIPDRAAACGDAGFDIDGGRDLRSLVETRTYATRALYALSVDAANDSATVLSDSCAAVFREHLDVRPPPIDFALDIQHGERNHERVRALLDAVELEARCERALGADWWRVEGALSWIRAAMLADLTAGPRPEVSDIDDAATSIEAFAGKGCHARCR</sequence>
<protein>
    <recommendedName>
        <fullName evidence="3">IrrE N-terminal-like domain-containing protein</fullName>
    </recommendedName>
</protein>
<dbReference type="Proteomes" id="UP001601992">
    <property type="component" value="Unassembled WGS sequence"/>
</dbReference>
<evidence type="ECO:0000313" key="1">
    <source>
        <dbReference type="EMBL" id="MFF3566912.1"/>
    </source>
</evidence>
<organism evidence="1 2">
    <name type="scientific">Nocardia jiangxiensis</name>
    <dbReference type="NCBI Taxonomy" id="282685"/>
    <lineage>
        <taxon>Bacteria</taxon>
        <taxon>Bacillati</taxon>
        <taxon>Actinomycetota</taxon>
        <taxon>Actinomycetes</taxon>
        <taxon>Mycobacteriales</taxon>
        <taxon>Nocardiaceae</taxon>
        <taxon>Nocardia</taxon>
    </lineage>
</organism>
<evidence type="ECO:0008006" key="3">
    <source>
        <dbReference type="Google" id="ProtNLM"/>
    </source>
</evidence>
<dbReference type="RefSeq" id="WP_387402581.1">
    <property type="nucleotide sequence ID" value="NZ_JBIAQY010000001.1"/>
</dbReference>
<reference evidence="1 2" key="1">
    <citation type="submission" date="2024-10" db="EMBL/GenBank/DDBJ databases">
        <title>The Natural Products Discovery Center: Release of the First 8490 Sequenced Strains for Exploring Actinobacteria Biosynthetic Diversity.</title>
        <authorList>
            <person name="Kalkreuter E."/>
            <person name="Kautsar S.A."/>
            <person name="Yang D."/>
            <person name="Bader C.D."/>
            <person name="Teijaro C.N."/>
            <person name="Fluegel L."/>
            <person name="Davis C.M."/>
            <person name="Simpson J.R."/>
            <person name="Lauterbach L."/>
            <person name="Steele A.D."/>
            <person name="Gui C."/>
            <person name="Meng S."/>
            <person name="Li G."/>
            <person name="Viehrig K."/>
            <person name="Ye F."/>
            <person name="Su P."/>
            <person name="Kiefer A.F."/>
            <person name="Nichols A."/>
            <person name="Cepeda A.J."/>
            <person name="Yan W."/>
            <person name="Fan B."/>
            <person name="Jiang Y."/>
            <person name="Adhikari A."/>
            <person name="Zheng C.-J."/>
            <person name="Schuster L."/>
            <person name="Cowan T.M."/>
            <person name="Smanski M.J."/>
            <person name="Chevrette M.G."/>
            <person name="De Carvalho L.P.S."/>
            <person name="Shen B."/>
        </authorList>
    </citation>
    <scope>NUCLEOTIDE SEQUENCE [LARGE SCALE GENOMIC DNA]</scope>
    <source>
        <strain evidence="1 2">NPDC002593</strain>
    </source>
</reference>